<name>A0A8R1HL22_CAEJA</name>
<accession>A0A8R1HL22</accession>
<keyword evidence="2" id="KW-0653">Protein transport</keyword>
<dbReference type="Proteomes" id="UP000005237">
    <property type="component" value="Unassembled WGS sequence"/>
</dbReference>
<dbReference type="InterPro" id="IPR001388">
    <property type="entry name" value="Synaptobrevin-like"/>
</dbReference>
<dbReference type="GO" id="GO:0006906">
    <property type="term" value="P:vesicle fusion"/>
    <property type="evidence" value="ECO:0007669"/>
    <property type="project" value="TreeGrafter"/>
</dbReference>
<evidence type="ECO:0000256" key="5">
    <source>
        <dbReference type="ARBA" id="ARBA00037845"/>
    </source>
</evidence>
<evidence type="ECO:0000256" key="2">
    <source>
        <dbReference type="ARBA" id="ARBA00022927"/>
    </source>
</evidence>
<dbReference type="GO" id="GO:0005789">
    <property type="term" value="C:endoplasmic reticulum membrane"/>
    <property type="evidence" value="ECO:0007669"/>
    <property type="project" value="UniProtKB-SubCell"/>
</dbReference>
<dbReference type="GO" id="GO:0031201">
    <property type="term" value="C:SNARE complex"/>
    <property type="evidence" value="ECO:0007669"/>
    <property type="project" value="TreeGrafter"/>
</dbReference>
<dbReference type="PANTHER" id="PTHR21136">
    <property type="entry name" value="SNARE PROTEINS"/>
    <property type="match status" value="1"/>
</dbReference>
<protein>
    <recommendedName>
        <fullName evidence="8">Vesicle-associated membrane protein 7</fullName>
    </recommendedName>
    <alternativeName>
        <fullName evidence="9">Synaptobrevin-like protein 1</fullName>
    </alternativeName>
</protein>
<comment type="subcellular location">
    <subcellularLocation>
        <location evidence="7">Cytoplasmic vesicle</location>
        <location evidence="7">Phagosome membrane</location>
        <topology evidence="7">Single-pass type IV membrane protein</topology>
    </subcellularLocation>
    <subcellularLocation>
        <location evidence="4">Cytoplasmic vesicle</location>
        <location evidence="4">Secretory vesicle membrane</location>
        <topology evidence="4">Single-pass type IV membrane protein</topology>
    </subcellularLocation>
    <subcellularLocation>
        <location evidence="1">Endoplasmic reticulum membrane</location>
        <topology evidence="1">Single-pass type IV membrane protein</topology>
    </subcellularLocation>
    <subcellularLocation>
        <location evidence="3">Golgi apparatus</location>
        <location evidence="3">trans-Golgi network membrane</location>
        <topology evidence="3">Single-pass type IV membrane protein</topology>
    </subcellularLocation>
    <subcellularLocation>
        <location evidence="5">Late endosome membrane</location>
        <topology evidence="5">Single-pass type IV membrane protein</topology>
    </subcellularLocation>
    <subcellularLocation>
        <location evidence="6">Lysosome membrane</location>
        <topology evidence="6">Single-pass type IV membrane protein</topology>
    </subcellularLocation>
</comment>
<feature type="domain" description="V-SNARE coiled-coil homology" evidence="11">
    <location>
        <begin position="156"/>
        <end position="215"/>
    </location>
</feature>
<proteinExistence type="predicted"/>
<keyword evidence="2" id="KW-0813">Transport</keyword>
<dbReference type="GO" id="GO:0015031">
    <property type="term" value="P:protein transport"/>
    <property type="evidence" value="ECO:0007669"/>
    <property type="project" value="UniProtKB-KW"/>
</dbReference>
<dbReference type="EnsemblMetazoa" id="CJA01517.1">
    <property type="protein sequence ID" value="CJA01517.1"/>
    <property type="gene ID" value="WBGene00120721"/>
</dbReference>
<dbReference type="CDD" id="cd15843">
    <property type="entry name" value="R-SNARE"/>
    <property type="match status" value="1"/>
</dbReference>
<evidence type="ECO:0000256" key="9">
    <source>
        <dbReference type="ARBA" id="ARBA00042194"/>
    </source>
</evidence>
<dbReference type="GO" id="GO:0030670">
    <property type="term" value="C:phagocytic vesicle membrane"/>
    <property type="evidence" value="ECO:0007669"/>
    <property type="project" value="UniProtKB-SubCell"/>
</dbReference>
<dbReference type="AlphaFoldDB" id="A0A8R1HL22"/>
<dbReference type="InterPro" id="IPR042855">
    <property type="entry name" value="V_SNARE_CC"/>
</dbReference>
<evidence type="ECO:0000256" key="1">
    <source>
        <dbReference type="ARBA" id="ARBA00004163"/>
    </source>
</evidence>
<keyword evidence="10" id="KW-0175">Coiled coil</keyword>
<dbReference type="GO" id="GO:0005765">
    <property type="term" value="C:lysosomal membrane"/>
    <property type="evidence" value="ECO:0007669"/>
    <property type="project" value="UniProtKB-SubCell"/>
</dbReference>
<keyword evidence="13" id="KW-1185">Reference proteome</keyword>
<evidence type="ECO:0000256" key="10">
    <source>
        <dbReference type="PROSITE-ProRule" id="PRU00290"/>
    </source>
</evidence>
<dbReference type="PROSITE" id="PS50892">
    <property type="entry name" value="V_SNARE"/>
    <property type="match status" value="1"/>
</dbReference>
<dbReference type="Pfam" id="PF00957">
    <property type="entry name" value="Synaptobrevin"/>
    <property type="match status" value="1"/>
</dbReference>
<evidence type="ECO:0000256" key="4">
    <source>
        <dbReference type="ARBA" id="ARBA00037803"/>
    </source>
</evidence>
<dbReference type="InterPro" id="IPR051097">
    <property type="entry name" value="Synaptobrevin-like_transport"/>
</dbReference>
<reference evidence="12" key="2">
    <citation type="submission" date="2022-06" db="UniProtKB">
        <authorList>
            <consortium name="EnsemblMetazoa"/>
        </authorList>
    </citation>
    <scope>IDENTIFICATION</scope>
    <source>
        <strain evidence="12">DF5081</strain>
    </source>
</reference>
<evidence type="ECO:0000313" key="13">
    <source>
        <dbReference type="Proteomes" id="UP000005237"/>
    </source>
</evidence>
<dbReference type="GO" id="GO:0006887">
    <property type="term" value="P:exocytosis"/>
    <property type="evidence" value="ECO:0007669"/>
    <property type="project" value="TreeGrafter"/>
</dbReference>
<dbReference type="GO" id="GO:0031902">
    <property type="term" value="C:late endosome membrane"/>
    <property type="evidence" value="ECO:0007669"/>
    <property type="project" value="UniProtKB-SubCell"/>
</dbReference>
<dbReference type="PANTHER" id="PTHR21136:SF168">
    <property type="entry name" value="VESICLE-ASSOCIATED MEMBRANE PROTEIN 9"/>
    <property type="match status" value="1"/>
</dbReference>
<dbReference type="PRINTS" id="PR00219">
    <property type="entry name" value="SYNAPTOBREVN"/>
</dbReference>
<dbReference type="GO" id="GO:0030658">
    <property type="term" value="C:transport vesicle membrane"/>
    <property type="evidence" value="ECO:0007669"/>
    <property type="project" value="UniProtKB-SubCell"/>
</dbReference>
<evidence type="ECO:0000259" key="11">
    <source>
        <dbReference type="PROSITE" id="PS50892"/>
    </source>
</evidence>
<dbReference type="GO" id="GO:0005484">
    <property type="term" value="F:SNAP receptor activity"/>
    <property type="evidence" value="ECO:0007669"/>
    <property type="project" value="TreeGrafter"/>
</dbReference>
<organism evidence="12 13">
    <name type="scientific">Caenorhabditis japonica</name>
    <dbReference type="NCBI Taxonomy" id="281687"/>
    <lineage>
        <taxon>Eukaryota</taxon>
        <taxon>Metazoa</taxon>
        <taxon>Ecdysozoa</taxon>
        <taxon>Nematoda</taxon>
        <taxon>Chromadorea</taxon>
        <taxon>Rhabditida</taxon>
        <taxon>Rhabditina</taxon>
        <taxon>Rhabditomorpha</taxon>
        <taxon>Rhabditoidea</taxon>
        <taxon>Rhabditidae</taxon>
        <taxon>Peloderinae</taxon>
        <taxon>Caenorhabditis</taxon>
    </lineage>
</organism>
<dbReference type="GO" id="GO:0000149">
    <property type="term" value="F:SNARE binding"/>
    <property type="evidence" value="ECO:0007669"/>
    <property type="project" value="TreeGrafter"/>
</dbReference>
<evidence type="ECO:0000313" key="12">
    <source>
        <dbReference type="EnsemblMetazoa" id="CJA01517.1"/>
    </source>
</evidence>
<dbReference type="GO" id="GO:0005794">
    <property type="term" value="C:Golgi apparatus"/>
    <property type="evidence" value="ECO:0007669"/>
    <property type="project" value="UniProtKB-SubCell"/>
</dbReference>
<evidence type="ECO:0000256" key="8">
    <source>
        <dbReference type="ARBA" id="ARBA00039269"/>
    </source>
</evidence>
<evidence type="ECO:0000256" key="3">
    <source>
        <dbReference type="ARBA" id="ARBA00037801"/>
    </source>
</evidence>
<dbReference type="Gene3D" id="3.30.450.50">
    <property type="entry name" value="Longin domain"/>
    <property type="match status" value="1"/>
</dbReference>
<sequence length="215" mass="24331">MPGGRVVSVVLCRPTVSGDIVPIAMGNCENLEEATKYNSVKPPSDTDVVKLVKSRVRTYFNNDGVIELDGGYHLFYAVTLEPFCTMIYCCVGENSMVADEALEFLNEKIRTILASSNIQMVIAQANSYDLLGLLQPDILKFIKQHNEQFPSAHQQRMIDIRRQVDDVRAVMADNVERLMERGDRLENIENRTEALRASVEVSQRHQIFILYMSNS</sequence>
<evidence type="ECO:0000256" key="7">
    <source>
        <dbReference type="ARBA" id="ARBA00037875"/>
    </source>
</evidence>
<reference evidence="13" key="1">
    <citation type="submission" date="2010-08" db="EMBL/GenBank/DDBJ databases">
        <authorList>
            <consortium name="Caenorhabditis japonica Sequencing Consortium"/>
            <person name="Wilson R.K."/>
        </authorList>
    </citation>
    <scope>NUCLEOTIDE SEQUENCE [LARGE SCALE GENOMIC DNA]</scope>
    <source>
        <strain evidence="13">DF5081</strain>
    </source>
</reference>
<evidence type="ECO:0000256" key="6">
    <source>
        <dbReference type="ARBA" id="ARBA00037863"/>
    </source>
</evidence>
<dbReference type="SUPFAM" id="SSF58038">
    <property type="entry name" value="SNARE fusion complex"/>
    <property type="match status" value="1"/>
</dbReference>